<dbReference type="Proteomes" id="UP000515135">
    <property type="component" value="Unplaced"/>
</dbReference>
<feature type="transmembrane region" description="Helical" evidence="1">
    <location>
        <begin position="162"/>
        <end position="181"/>
    </location>
</feature>
<reference evidence="3" key="1">
    <citation type="submission" date="2025-08" db="UniProtKB">
        <authorList>
            <consortium name="RefSeq"/>
        </authorList>
    </citation>
    <scope>IDENTIFICATION</scope>
    <source>
        <tissue evidence="3">Gonad</tissue>
    </source>
</reference>
<name>A0A6P4YIU1_BRABE</name>
<dbReference type="KEGG" id="bbel:109468002"/>
<keyword evidence="1" id="KW-1133">Transmembrane helix</keyword>
<accession>A0A6P4YIU1</accession>
<evidence type="ECO:0000313" key="3">
    <source>
        <dbReference type="RefSeq" id="XP_019621759.1"/>
    </source>
</evidence>
<dbReference type="PANTHER" id="PTHR23320:SF165">
    <property type="entry name" value="MARVEL DOMAIN-CONTAINING PROTEIN"/>
    <property type="match status" value="1"/>
</dbReference>
<dbReference type="RefSeq" id="XP_019621759.1">
    <property type="nucleotide sequence ID" value="XM_019766200.1"/>
</dbReference>
<dbReference type="GeneID" id="109468002"/>
<sequence>MCCCKGGCCDGRCKYNGPLIRKLGWASIVLAVIGAVVAAVADGVYAGYPFATFLHISAPIWGGAFIIITGGLAVCGGNNPGSSSLRTALLVMSIFGTLSAIAIWIIAMAGQAVDGISCGQFVQGPHTCRGQTLKTCVGGVWEDNWYELFPDWRSVNCAAVRALHWLQLILGLVETLLMLIINARSCCGTWTNCTCCQGTQQQPPTQAMTYQPGQPALQQI</sequence>
<keyword evidence="1" id="KW-0472">Membrane</keyword>
<evidence type="ECO:0000313" key="2">
    <source>
        <dbReference type="Proteomes" id="UP000515135"/>
    </source>
</evidence>
<protein>
    <submittedName>
        <fullName evidence="3">Uncharacterized protein LOC109468002</fullName>
    </submittedName>
</protein>
<feature type="transmembrane region" description="Helical" evidence="1">
    <location>
        <begin position="23"/>
        <end position="41"/>
    </location>
</feature>
<organism evidence="2 3">
    <name type="scientific">Branchiostoma belcheri</name>
    <name type="common">Amphioxus</name>
    <dbReference type="NCBI Taxonomy" id="7741"/>
    <lineage>
        <taxon>Eukaryota</taxon>
        <taxon>Metazoa</taxon>
        <taxon>Chordata</taxon>
        <taxon>Cephalochordata</taxon>
        <taxon>Leptocardii</taxon>
        <taxon>Amphioxiformes</taxon>
        <taxon>Branchiostomatidae</taxon>
        <taxon>Branchiostoma</taxon>
    </lineage>
</organism>
<feature type="transmembrane region" description="Helical" evidence="1">
    <location>
        <begin position="53"/>
        <end position="75"/>
    </location>
</feature>
<evidence type="ECO:0000256" key="1">
    <source>
        <dbReference type="SAM" id="Phobius"/>
    </source>
</evidence>
<keyword evidence="1" id="KW-0812">Transmembrane</keyword>
<gene>
    <name evidence="3" type="primary">LOC109468002</name>
</gene>
<keyword evidence="2" id="KW-1185">Reference proteome</keyword>
<dbReference type="PANTHER" id="PTHR23320">
    <property type="entry name" value="MEMBRANE-SPANNING 4-DOMAINS SUBFAMILY A MS4A -RELATED"/>
    <property type="match status" value="1"/>
</dbReference>
<dbReference type="InterPro" id="IPR030417">
    <property type="entry name" value="MS4A"/>
</dbReference>
<dbReference type="AlphaFoldDB" id="A0A6P4YIU1"/>
<feature type="transmembrane region" description="Helical" evidence="1">
    <location>
        <begin position="87"/>
        <end position="107"/>
    </location>
</feature>
<dbReference type="OrthoDB" id="10415136at2759"/>
<proteinExistence type="predicted"/>